<organism evidence="7 8">
    <name type="scientific">Podospora australis</name>
    <dbReference type="NCBI Taxonomy" id="1536484"/>
    <lineage>
        <taxon>Eukaryota</taxon>
        <taxon>Fungi</taxon>
        <taxon>Dikarya</taxon>
        <taxon>Ascomycota</taxon>
        <taxon>Pezizomycotina</taxon>
        <taxon>Sordariomycetes</taxon>
        <taxon>Sordariomycetidae</taxon>
        <taxon>Sordariales</taxon>
        <taxon>Podosporaceae</taxon>
        <taxon>Podospora</taxon>
    </lineage>
</organism>
<keyword evidence="2 4" id="KW-0442">Lipid degradation</keyword>
<dbReference type="GO" id="GO:0016042">
    <property type="term" value="P:lipid catabolic process"/>
    <property type="evidence" value="ECO:0007669"/>
    <property type="project" value="UniProtKB-KW"/>
</dbReference>
<keyword evidence="3 4" id="KW-0443">Lipid metabolism</keyword>
<dbReference type="AlphaFoldDB" id="A0AAN6X0F4"/>
<dbReference type="EC" id="3.1.1.47" evidence="4"/>
<keyword evidence="8" id="KW-1185">Reference proteome</keyword>
<dbReference type="GO" id="GO:0003847">
    <property type="term" value="F:1-alkyl-2-acetylglycerophosphocholine esterase activity"/>
    <property type="evidence" value="ECO:0007669"/>
    <property type="project" value="UniProtKB-UniRule"/>
</dbReference>
<protein>
    <recommendedName>
        <fullName evidence="4">Putative phospholipase</fullName>
        <ecNumber evidence="4">3.1.1.47</ecNumber>
    </recommendedName>
</protein>
<evidence type="ECO:0000256" key="4">
    <source>
        <dbReference type="PIRNR" id="PIRNR018169"/>
    </source>
</evidence>
<dbReference type="EMBL" id="MU864358">
    <property type="protein sequence ID" value="KAK4191704.1"/>
    <property type="molecule type" value="Genomic_DNA"/>
</dbReference>
<dbReference type="Proteomes" id="UP001302126">
    <property type="component" value="Unassembled WGS sequence"/>
</dbReference>
<evidence type="ECO:0000313" key="8">
    <source>
        <dbReference type="Proteomes" id="UP001302126"/>
    </source>
</evidence>
<comment type="catalytic activity">
    <reaction evidence="4">
        <text>a 1-O-alkyl-2-acetyl-sn-glycero-3-phosphocholine + H2O = a 1-O-alkyl-sn-glycero-3-phosphocholine + acetate + H(+)</text>
        <dbReference type="Rhea" id="RHEA:17777"/>
        <dbReference type="ChEBI" id="CHEBI:15377"/>
        <dbReference type="ChEBI" id="CHEBI:15378"/>
        <dbReference type="ChEBI" id="CHEBI:30089"/>
        <dbReference type="ChEBI" id="CHEBI:30909"/>
        <dbReference type="ChEBI" id="CHEBI:36707"/>
        <dbReference type="EC" id="3.1.1.47"/>
    </reaction>
</comment>
<sequence length="548" mass="61459">MASITSRFNFIPSFPDYTGPYKVGTVDVEVPVSELPSSPKPEGREHIHTVSFRIFYPSVPESKEKRITWLPAPQRLHVAAYAQFLGIGSATASFLSFIPRHLHWTTIPVHKNATLQSPPPEQPRSRWPTVIFSHGLGGHRNAYSHLAGSLASYGVVVICPEHRDHSAALSLVRDPQNQNRVFTKNTRHSVPYHNIPHTQRPDIWEKRNKQLRIRLWEIDLLYEAILSLDRGDENLVKSNLNRSTPATALSRFTDRLDVLEPGTVIWAGHSFGASTMVQFLKSVYYSSHSSIAGMRSPLFTPRPNSAVKNQIIPASPTILLDMWCFPLLSAATDALFRLPLPCYAEGGRGGSGLLAVESEQFFKWGDHLRAKARILSADPFASEFVVENNQFNKPYFFRVEKAAHLSQSDFAILFPWLTKKAFGSDHPERVLRLNTRAVLQFLRVNGVRVSRTSKEDLVEGGSIEGEENDPDILGRVPADGTKKVEAWHWIDIVGMKGSKYPSELEILKKETDKENVKKAEEEEKRMGEEMDPSAGGLVEEAVVNEGTK</sequence>
<proteinExistence type="inferred from homology"/>
<evidence type="ECO:0000256" key="5">
    <source>
        <dbReference type="PIRSR" id="PIRSR018169-1"/>
    </source>
</evidence>
<dbReference type="PIRSF" id="PIRSF018169">
    <property type="entry name" value="PAF_acetylhydrolase"/>
    <property type="match status" value="1"/>
</dbReference>
<dbReference type="Gene3D" id="3.40.50.1820">
    <property type="entry name" value="alpha/beta hydrolase"/>
    <property type="match status" value="1"/>
</dbReference>
<evidence type="ECO:0000256" key="2">
    <source>
        <dbReference type="ARBA" id="ARBA00022963"/>
    </source>
</evidence>
<feature type="active site" description="Charge relay system" evidence="5">
    <location>
        <position position="321"/>
    </location>
</feature>
<feature type="active site" description="Charge relay system" evidence="5">
    <location>
        <position position="404"/>
    </location>
</feature>
<dbReference type="PANTHER" id="PTHR10272">
    <property type="entry name" value="PLATELET-ACTIVATING FACTOR ACETYLHYDROLASE"/>
    <property type="match status" value="1"/>
</dbReference>
<feature type="compositionally biased region" description="Basic and acidic residues" evidence="6">
    <location>
        <begin position="511"/>
        <end position="528"/>
    </location>
</feature>
<evidence type="ECO:0000256" key="1">
    <source>
        <dbReference type="ARBA" id="ARBA00022801"/>
    </source>
</evidence>
<gene>
    <name evidence="7" type="ORF">QBC35DRAFT_486890</name>
</gene>
<accession>A0AAN6X0F4</accession>
<reference evidence="7" key="1">
    <citation type="journal article" date="2023" name="Mol. Phylogenet. Evol.">
        <title>Genome-scale phylogeny and comparative genomics of the fungal order Sordariales.</title>
        <authorList>
            <person name="Hensen N."/>
            <person name="Bonometti L."/>
            <person name="Westerberg I."/>
            <person name="Brannstrom I.O."/>
            <person name="Guillou S."/>
            <person name="Cros-Aarteil S."/>
            <person name="Calhoun S."/>
            <person name="Haridas S."/>
            <person name="Kuo A."/>
            <person name="Mondo S."/>
            <person name="Pangilinan J."/>
            <person name="Riley R."/>
            <person name="LaButti K."/>
            <person name="Andreopoulos B."/>
            <person name="Lipzen A."/>
            <person name="Chen C."/>
            <person name="Yan M."/>
            <person name="Daum C."/>
            <person name="Ng V."/>
            <person name="Clum A."/>
            <person name="Steindorff A."/>
            <person name="Ohm R.A."/>
            <person name="Martin F."/>
            <person name="Silar P."/>
            <person name="Natvig D.O."/>
            <person name="Lalanne C."/>
            <person name="Gautier V."/>
            <person name="Ament-Velasquez S.L."/>
            <person name="Kruys A."/>
            <person name="Hutchinson M.I."/>
            <person name="Powell A.J."/>
            <person name="Barry K."/>
            <person name="Miller A.N."/>
            <person name="Grigoriev I.V."/>
            <person name="Debuchy R."/>
            <person name="Gladieux P."/>
            <person name="Hiltunen Thoren M."/>
            <person name="Johannesson H."/>
        </authorList>
    </citation>
    <scope>NUCLEOTIDE SEQUENCE</scope>
    <source>
        <strain evidence="7">PSN309</strain>
    </source>
</reference>
<dbReference type="PANTHER" id="PTHR10272:SF7">
    <property type="entry name" value="PHOSPHOLIPASE-RELATED"/>
    <property type="match status" value="1"/>
</dbReference>
<evidence type="ECO:0000256" key="6">
    <source>
        <dbReference type="SAM" id="MobiDB-lite"/>
    </source>
</evidence>
<evidence type="ECO:0000256" key="3">
    <source>
        <dbReference type="ARBA" id="ARBA00023098"/>
    </source>
</evidence>
<feature type="active site" description="Nucleophile" evidence="5">
    <location>
        <position position="270"/>
    </location>
</feature>
<feature type="region of interest" description="Disordered" evidence="6">
    <location>
        <begin position="458"/>
        <end position="477"/>
    </location>
</feature>
<dbReference type="InterPro" id="IPR029058">
    <property type="entry name" value="AB_hydrolase_fold"/>
</dbReference>
<keyword evidence="1 4" id="KW-0378">Hydrolase</keyword>
<reference evidence="7" key="2">
    <citation type="submission" date="2023-05" db="EMBL/GenBank/DDBJ databases">
        <authorList>
            <consortium name="Lawrence Berkeley National Laboratory"/>
            <person name="Steindorff A."/>
            <person name="Hensen N."/>
            <person name="Bonometti L."/>
            <person name="Westerberg I."/>
            <person name="Brannstrom I.O."/>
            <person name="Guillou S."/>
            <person name="Cros-Aarteil S."/>
            <person name="Calhoun S."/>
            <person name="Haridas S."/>
            <person name="Kuo A."/>
            <person name="Mondo S."/>
            <person name="Pangilinan J."/>
            <person name="Riley R."/>
            <person name="Labutti K."/>
            <person name="Andreopoulos B."/>
            <person name="Lipzen A."/>
            <person name="Chen C."/>
            <person name="Yanf M."/>
            <person name="Daum C."/>
            <person name="Ng V."/>
            <person name="Clum A."/>
            <person name="Ohm R."/>
            <person name="Martin F."/>
            <person name="Silar P."/>
            <person name="Natvig D."/>
            <person name="Lalanne C."/>
            <person name="Gautier V."/>
            <person name="Ament-Velasquez S.L."/>
            <person name="Kruys A."/>
            <person name="Hutchinson M.I."/>
            <person name="Powell A.J."/>
            <person name="Barry K."/>
            <person name="Miller A.N."/>
            <person name="Grigoriev I.V."/>
            <person name="Debuchy R."/>
            <person name="Gladieux P."/>
            <person name="Thoren M.H."/>
            <person name="Johannesson H."/>
        </authorList>
    </citation>
    <scope>NUCLEOTIDE SEQUENCE</scope>
    <source>
        <strain evidence="7">PSN309</strain>
    </source>
</reference>
<dbReference type="InterPro" id="IPR016715">
    <property type="entry name" value="PAF_acetylhydro_eukaryote"/>
</dbReference>
<name>A0AAN6X0F4_9PEZI</name>
<evidence type="ECO:0000313" key="7">
    <source>
        <dbReference type="EMBL" id="KAK4191704.1"/>
    </source>
</evidence>
<dbReference type="Pfam" id="PF03403">
    <property type="entry name" value="PAF-AH_p_II"/>
    <property type="match status" value="1"/>
</dbReference>
<dbReference type="SUPFAM" id="SSF53474">
    <property type="entry name" value="alpha/beta-Hydrolases"/>
    <property type="match status" value="1"/>
</dbReference>
<comment type="caution">
    <text evidence="7">The sequence shown here is derived from an EMBL/GenBank/DDBJ whole genome shotgun (WGS) entry which is preliminary data.</text>
</comment>
<feature type="region of interest" description="Disordered" evidence="6">
    <location>
        <begin position="511"/>
        <end position="548"/>
    </location>
</feature>
<comment type="similarity">
    <text evidence="4">Belongs to the serine esterase family.</text>
</comment>